<protein>
    <submittedName>
        <fullName evidence="2">Uncharacterized protein</fullName>
    </submittedName>
</protein>
<reference evidence="3" key="1">
    <citation type="journal article" date="2012" name="Science">
        <title>The Paleozoic origin of enzymatic lignin decomposition reconstructed from 31 fungal genomes.</title>
        <authorList>
            <person name="Floudas D."/>
            <person name="Binder M."/>
            <person name="Riley R."/>
            <person name="Barry K."/>
            <person name="Blanchette R.A."/>
            <person name="Henrissat B."/>
            <person name="Martinez A.T."/>
            <person name="Otillar R."/>
            <person name="Spatafora J.W."/>
            <person name="Yadav J.S."/>
            <person name="Aerts A."/>
            <person name="Benoit I."/>
            <person name="Boyd A."/>
            <person name="Carlson A."/>
            <person name="Copeland A."/>
            <person name="Coutinho P.M."/>
            <person name="de Vries R.P."/>
            <person name="Ferreira P."/>
            <person name="Findley K."/>
            <person name="Foster B."/>
            <person name="Gaskell J."/>
            <person name="Glotzer D."/>
            <person name="Gorecki P."/>
            <person name="Heitman J."/>
            <person name="Hesse C."/>
            <person name="Hori C."/>
            <person name="Igarashi K."/>
            <person name="Jurgens J.A."/>
            <person name="Kallen N."/>
            <person name="Kersten P."/>
            <person name="Kohler A."/>
            <person name="Kuees U."/>
            <person name="Kumar T.K.A."/>
            <person name="Kuo A."/>
            <person name="LaButti K."/>
            <person name="Larrondo L.F."/>
            <person name="Lindquist E."/>
            <person name="Ling A."/>
            <person name="Lombard V."/>
            <person name="Lucas S."/>
            <person name="Lundell T."/>
            <person name="Martin R."/>
            <person name="McLaughlin D.J."/>
            <person name="Morgenstern I."/>
            <person name="Morin E."/>
            <person name="Murat C."/>
            <person name="Nagy L.G."/>
            <person name="Nolan M."/>
            <person name="Ohm R.A."/>
            <person name="Patyshakuliyeva A."/>
            <person name="Rokas A."/>
            <person name="Ruiz-Duenas F.J."/>
            <person name="Sabat G."/>
            <person name="Salamov A."/>
            <person name="Samejima M."/>
            <person name="Schmutz J."/>
            <person name="Slot J.C."/>
            <person name="St John F."/>
            <person name="Stenlid J."/>
            <person name="Sun H."/>
            <person name="Sun S."/>
            <person name="Syed K."/>
            <person name="Tsang A."/>
            <person name="Wiebenga A."/>
            <person name="Young D."/>
            <person name="Pisabarro A."/>
            <person name="Eastwood D.C."/>
            <person name="Martin F."/>
            <person name="Cullen D."/>
            <person name="Grigoriev I.V."/>
            <person name="Hibbett D.S."/>
        </authorList>
    </citation>
    <scope>NUCLEOTIDE SEQUENCE [LARGE SCALE GENOMIC DNA]</scope>
    <source>
        <strain evidence="3">TFB10046</strain>
    </source>
</reference>
<evidence type="ECO:0000313" key="3">
    <source>
        <dbReference type="Proteomes" id="UP000006514"/>
    </source>
</evidence>
<dbReference type="KEGG" id="adl:AURDEDRAFT_178230"/>
<organism evidence="2 3">
    <name type="scientific">Auricularia subglabra (strain TFB-10046 / SS5)</name>
    <name type="common">White-rot fungus</name>
    <name type="synonym">Auricularia delicata (strain TFB10046)</name>
    <dbReference type="NCBI Taxonomy" id="717982"/>
    <lineage>
        <taxon>Eukaryota</taxon>
        <taxon>Fungi</taxon>
        <taxon>Dikarya</taxon>
        <taxon>Basidiomycota</taxon>
        <taxon>Agaricomycotina</taxon>
        <taxon>Agaricomycetes</taxon>
        <taxon>Auriculariales</taxon>
        <taxon>Auriculariaceae</taxon>
        <taxon>Auricularia</taxon>
    </lineage>
</organism>
<evidence type="ECO:0000313" key="2">
    <source>
        <dbReference type="EMBL" id="EJD32673.1"/>
    </source>
</evidence>
<dbReference type="AlphaFoldDB" id="J0WK51"/>
<sequence length="114" mass="12207">MLAALAAEASSPVGDSSSADTDPETQADSAWDPGRTAAEAPSLQSTSVLEERAEVKRQREESLLKERKVQRATDETELDEELQPPAAAEAPDPEVYPSAKLEEFLDISPDVPAT</sequence>
<dbReference type="Proteomes" id="UP000006514">
    <property type="component" value="Unassembled WGS sequence"/>
</dbReference>
<name>J0WK51_AURST</name>
<feature type="region of interest" description="Disordered" evidence="1">
    <location>
        <begin position="1"/>
        <end position="96"/>
    </location>
</feature>
<gene>
    <name evidence="2" type="ORF">AURDEDRAFT_178230</name>
</gene>
<accession>J0WK51</accession>
<feature type="compositionally biased region" description="Basic and acidic residues" evidence="1">
    <location>
        <begin position="49"/>
        <end position="74"/>
    </location>
</feature>
<feature type="compositionally biased region" description="Polar residues" evidence="1">
    <location>
        <begin position="13"/>
        <end position="28"/>
    </location>
</feature>
<dbReference type="InParanoid" id="J0WK51"/>
<keyword evidence="3" id="KW-1185">Reference proteome</keyword>
<dbReference type="EMBL" id="JH688750">
    <property type="protein sequence ID" value="EJD32673.1"/>
    <property type="molecule type" value="Genomic_DNA"/>
</dbReference>
<evidence type="ECO:0000256" key="1">
    <source>
        <dbReference type="SAM" id="MobiDB-lite"/>
    </source>
</evidence>
<proteinExistence type="predicted"/>